<proteinExistence type="predicted"/>
<protein>
    <submittedName>
        <fullName evidence="1">Uncharacterized protein</fullName>
    </submittedName>
</protein>
<evidence type="ECO:0000313" key="1">
    <source>
        <dbReference type="EMBL" id="KAH7833865.1"/>
    </source>
</evidence>
<accession>A0ACB7X033</accession>
<reference evidence="1 2" key="1">
    <citation type="journal article" date="2021" name="Hortic Res">
        <title>High-quality reference genome and annotation aids understanding of berry development for evergreen blueberry (Vaccinium darrowii).</title>
        <authorList>
            <person name="Yu J."/>
            <person name="Hulse-Kemp A.M."/>
            <person name="Babiker E."/>
            <person name="Staton M."/>
        </authorList>
    </citation>
    <scope>NUCLEOTIDE SEQUENCE [LARGE SCALE GENOMIC DNA]</scope>
    <source>
        <strain evidence="2">cv. NJ 8807/NJ 8810</strain>
        <tissue evidence="1">Young leaf</tissue>
    </source>
</reference>
<organism evidence="1 2">
    <name type="scientific">Vaccinium darrowii</name>
    <dbReference type="NCBI Taxonomy" id="229202"/>
    <lineage>
        <taxon>Eukaryota</taxon>
        <taxon>Viridiplantae</taxon>
        <taxon>Streptophyta</taxon>
        <taxon>Embryophyta</taxon>
        <taxon>Tracheophyta</taxon>
        <taxon>Spermatophyta</taxon>
        <taxon>Magnoliopsida</taxon>
        <taxon>eudicotyledons</taxon>
        <taxon>Gunneridae</taxon>
        <taxon>Pentapetalae</taxon>
        <taxon>asterids</taxon>
        <taxon>Ericales</taxon>
        <taxon>Ericaceae</taxon>
        <taxon>Vaccinioideae</taxon>
        <taxon>Vaccinieae</taxon>
        <taxon>Vaccinium</taxon>
    </lineage>
</organism>
<gene>
    <name evidence="1" type="ORF">Vadar_010564</name>
</gene>
<name>A0ACB7X033_9ERIC</name>
<evidence type="ECO:0000313" key="2">
    <source>
        <dbReference type="Proteomes" id="UP000828048"/>
    </source>
</evidence>
<sequence length="129" mass="14110">MAAIYSLYIINKSGGLIFYKDYGSAGRMDTNDSLRLASLWHSMHAISQQLSPVSGCSGIELLEADTFDLHCFQSLTGTKFFVVSEPGTQHMDGLLKHIYELFEGSCCLVGAMKFPLESVPGYGFTRGSP</sequence>
<dbReference type="Proteomes" id="UP000828048">
    <property type="component" value="Chromosome 2"/>
</dbReference>
<dbReference type="EMBL" id="CM037152">
    <property type="protein sequence ID" value="KAH7833865.1"/>
    <property type="molecule type" value="Genomic_DNA"/>
</dbReference>
<keyword evidence="2" id="KW-1185">Reference proteome</keyword>
<comment type="caution">
    <text evidence="1">The sequence shown here is derived from an EMBL/GenBank/DDBJ whole genome shotgun (WGS) entry which is preliminary data.</text>
</comment>